<sequence>MKRNAHRIQSALAAALIVAGFFALPLTLSGCDSGTMAVGKSVIDRVLPSDWRTMWAATPQPDAFTGCYDDASGQGANYVYDVCAADGNGRTKTITIISFGSKASGEGYLQLDVKGGSGVHYHAVEADEVPDKALAAIEASGADA</sequence>
<reference evidence="1" key="3">
    <citation type="journal article" date="2021" name="PeerJ">
        <title>Extensive microbial diversity within the chicken gut microbiome revealed by metagenomics and culture.</title>
        <authorList>
            <person name="Gilroy R."/>
            <person name="Ravi A."/>
            <person name="Getino M."/>
            <person name="Pursley I."/>
            <person name="Horton D.L."/>
            <person name="Alikhan N.F."/>
            <person name="Baker D."/>
            <person name="Gharbi K."/>
            <person name="Hall N."/>
            <person name="Watson M."/>
            <person name="Adriaenssens E.M."/>
            <person name="Foster-Nyarko E."/>
            <person name="Jarju S."/>
            <person name="Secka A."/>
            <person name="Antonio M."/>
            <person name="Oren A."/>
            <person name="Chaudhuri R.R."/>
            <person name="La Ragione R."/>
            <person name="Hildebrand F."/>
            <person name="Pallen M.J."/>
        </authorList>
    </citation>
    <scope>NUCLEOTIDE SEQUENCE</scope>
    <source>
        <strain evidence="1">ChiGjej6B6-11269</strain>
    </source>
</reference>
<reference evidence="1" key="4">
    <citation type="submission" date="2021-09" db="EMBL/GenBank/DDBJ databases">
        <authorList>
            <person name="Gilroy R."/>
        </authorList>
    </citation>
    <scope>NUCLEOTIDE SEQUENCE</scope>
    <source>
        <strain evidence="1">ChiGjej6B6-11269</strain>
    </source>
</reference>
<dbReference type="InterPro" id="IPR036166">
    <property type="entry name" value="YxeA-like_sf"/>
</dbReference>
<protein>
    <submittedName>
        <fullName evidence="2">Uncharacterized protein</fullName>
    </submittedName>
</protein>
<name>A0A3N0ARJ5_9ACTN</name>
<dbReference type="AlphaFoldDB" id="A0A3N0ARJ5"/>
<dbReference type="PROSITE" id="PS51257">
    <property type="entry name" value="PROKAR_LIPOPROTEIN"/>
    <property type="match status" value="1"/>
</dbReference>
<dbReference type="Gene3D" id="2.40.50.480">
    <property type="match status" value="1"/>
</dbReference>
<dbReference type="SUPFAM" id="SSF159121">
    <property type="entry name" value="BC4932-like"/>
    <property type="match status" value="1"/>
</dbReference>
<dbReference type="EMBL" id="DYWI01000146">
    <property type="protein sequence ID" value="HJF65972.1"/>
    <property type="molecule type" value="Genomic_DNA"/>
</dbReference>
<reference evidence="3" key="1">
    <citation type="submission" date="2018-05" db="EMBL/GenBank/DDBJ databases">
        <title>Genome Sequencing of selected type strains of the family Eggerthellaceae.</title>
        <authorList>
            <person name="Danylec N."/>
            <person name="Stoll D.A."/>
            <person name="Doetsch A."/>
            <person name="Huch M."/>
        </authorList>
    </citation>
    <scope>NUCLEOTIDE SEQUENCE [LARGE SCALE GENOMIC DNA]</scope>
    <source>
        <strain evidence="3">DSM 24851</strain>
    </source>
</reference>
<dbReference type="OrthoDB" id="3193088at2"/>
<evidence type="ECO:0000313" key="3">
    <source>
        <dbReference type="Proteomes" id="UP000269591"/>
    </source>
</evidence>
<organism evidence="2 3">
    <name type="scientific">Slackia equolifaciens</name>
    <dbReference type="NCBI Taxonomy" id="498718"/>
    <lineage>
        <taxon>Bacteria</taxon>
        <taxon>Bacillati</taxon>
        <taxon>Actinomycetota</taxon>
        <taxon>Coriobacteriia</taxon>
        <taxon>Eggerthellales</taxon>
        <taxon>Eggerthellaceae</taxon>
        <taxon>Slackia</taxon>
    </lineage>
</organism>
<keyword evidence="3" id="KW-1185">Reference proteome</keyword>
<evidence type="ECO:0000313" key="2">
    <source>
        <dbReference type="EMBL" id="RNL37462.1"/>
    </source>
</evidence>
<dbReference type="Proteomes" id="UP000269591">
    <property type="component" value="Unassembled WGS sequence"/>
</dbReference>
<evidence type="ECO:0000313" key="1">
    <source>
        <dbReference type="EMBL" id="HJF65972.1"/>
    </source>
</evidence>
<proteinExistence type="predicted"/>
<comment type="caution">
    <text evidence="2">The sequence shown here is derived from an EMBL/GenBank/DDBJ whole genome shotgun (WGS) entry which is preliminary data.</text>
</comment>
<dbReference type="Proteomes" id="UP000786989">
    <property type="component" value="Unassembled WGS sequence"/>
</dbReference>
<dbReference type="RefSeq" id="WP_123209740.1">
    <property type="nucleotide sequence ID" value="NZ_JBHTHO010000038.1"/>
</dbReference>
<accession>A0A3N0ARJ5</accession>
<gene>
    <name evidence="2" type="ORF">DMP06_10815</name>
    <name evidence="1" type="ORF">K8U77_07670</name>
</gene>
<dbReference type="EMBL" id="QIBX01000027">
    <property type="protein sequence ID" value="RNL37462.1"/>
    <property type="molecule type" value="Genomic_DNA"/>
</dbReference>
<reference evidence="2" key="2">
    <citation type="journal article" date="2019" name="Microbiol. Resour. Announc.">
        <title>Draft Genome Sequences of Type Strains of Gordonibacter faecihominis, Paraeggerthella hongkongensis, Parvibacter caecicola,Slackia equolifaciens, Slackia faecicanis, and Slackia isoflavoniconvertens.</title>
        <authorList>
            <person name="Danylec N."/>
            <person name="Stoll D.A."/>
            <person name="Dotsch A."/>
            <person name="Huch M."/>
        </authorList>
    </citation>
    <scope>NUCLEOTIDE SEQUENCE</scope>
    <source>
        <strain evidence="2">DSM 24851</strain>
    </source>
</reference>